<dbReference type="PANTHER" id="PTHR11081">
    <property type="entry name" value="FLAP ENDONUCLEASE FAMILY MEMBER"/>
    <property type="match status" value="1"/>
</dbReference>
<dbReference type="Gene3D" id="3.40.50.1010">
    <property type="entry name" value="5'-nuclease"/>
    <property type="match status" value="1"/>
</dbReference>
<reference evidence="12" key="2">
    <citation type="submission" date="2015-06" db="UniProtKB">
        <authorList>
            <consortium name="EnsemblProtists"/>
        </authorList>
    </citation>
    <scope>IDENTIFICATION</scope>
    <source>
        <strain evidence="12">Emoy2</strain>
    </source>
</reference>
<dbReference type="FunFam" id="1.10.150.20:FF:000011">
    <property type="entry name" value="exonuclease 1"/>
    <property type="match status" value="1"/>
</dbReference>
<dbReference type="CDD" id="cd09901">
    <property type="entry name" value="H3TH_FEN1-like"/>
    <property type="match status" value="1"/>
</dbReference>
<feature type="compositionally biased region" description="Polar residues" evidence="10">
    <location>
        <begin position="296"/>
        <end position="312"/>
    </location>
</feature>
<evidence type="ECO:0000256" key="4">
    <source>
        <dbReference type="ARBA" id="ARBA00022763"/>
    </source>
</evidence>
<evidence type="ECO:0000256" key="6">
    <source>
        <dbReference type="ARBA" id="ARBA00022842"/>
    </source>
</evidence>
<dbReference type="GO" id="GO:0003677">
    <property type="term" value="F:DNA binding"/>
    <property type="evidence" value="ECO:0007669"/>
    <property type="project" value="UniProtKB-UniRule"/>
</dbReference>
<dbReference type="eggNOG" id="KOG2518">
    <property type="taxonomic scope" value="Eukaryota"/>
</dbReference>
<dbReference type="SMART" id="SM00484">
    <property type="entry name" value="XPGI"/>
    <property type="match status" value="1"/>
</dbReference>
<dbReference type="GO" id="GO:0035312">
    <property type="term" value="F:5'-3' DNA exonuclease activity"/>
    <property type="evidence" value="ECO:0007669"/>
    <property type="project" value="UniProtKB-UniRule"/>
</dbReference>
<name>M4C612_HYAAE</name>
<feature type="region of interest" description="Disordered" evidence="10">
    <location>
        <begin position="397"/>
        <end position="419"/>
    </location>
</feature>
<comment type="function">
    <text evidence="9">5'-&gt;3' double-stranded DNA exonuclease which may also possess a cryptic 3'-&gt;5' double-stranded DNA exonuclease activity. Functions in DNA mismatch repair.</text>
</comment>
<keyword evidence="8 9" id="KW-0539">Nucleus</keyword>
<evidence type="ECO:0000256" key="1">
    <source>
        <dbReference type="ARBA" id="ARBA00004123"/>
    </source>
</evidence>
<feature type="region of interest" description="Disordered" evidence="10">
    <location>
        <begin position="268"/>
        <end position="340"/>
    </location>
</feature>
<keyword evidence="6 9" id="KW-0460">Magnesium</keyword>
<keyword evidence="9" id="KW-0269">Exonuclease</keyword>
<comment type="similarity">
    <text evidence="9">Belongs to the XPG/RAD2 endonuclease family. EXO1 subfamily.</text>
</comment>
<evidence type="ECO:0000256" key="2">
    <source>
        <dbReference type="ARBA" id="ARBA00022722"/>
    </source>
</evidence>
<organism evidence="12 13">
    <name type="scientific">Hyaloperonospora arabidopsidis (strain Emoy2)</name>
    <name type="common">Downy mildew agent</name>
    <name type="synonym">Peronospora arabidopsidis</name>
    <dbReference type="NCBI Taxonomy" id="559515"/>
    <lineage>
        <taxon>Eukaryota</taxon>
        <taxon>Sar</taxon>
        <taxon>Stramenopiles</taxon>
        <taxon>Oomycota</taxon>
        <taxon>Peronosporomycetes</taxon>
        <taxon>Peronosporales</taxon>
        <taxon>Peronosporaceae</taxon>
        <taxon>Hyaloperonospora</taxon>
    </lineage>
</organism>
<dbReference type="Proteomes" id="UP000011713">
    <property type="component" value="Unassembled WGS sequence"/>
</dbReference>
<keyword evidence="7 9" id="KW-0234">DNA repair</keyword>
<evidence type="ECO:0000313" key="13">
    <source>
        <dbReference type="Proteomes" id="UP000011713"/>
    </source>
</evidence>
<dbReference type="STRING" id="559515.M4C612"/>
<dbReference type="HOGENOM" id="CLU_484404_0_0_1"/>
<keyword evidence="5 9" id="KW-0378">Hydrolase</keyword>
<dbReference type="InterPro" id="IPR029060">
    <property type="entry name" value="PIN-like_dom_sf"/>
</dbReference>
<keyword evidence="4 9" id="KW-0227">DNA damage</keyword>
<keyword evidence="3 9" id="KW-0479">Metal-binding</keyword>
<dbReference type="GO" id="GO:0046872">
    <property type="term" value="F:metal ion binding"/>
    <property type="evidence" value="ECO:0007669"/>
    <property type="project" value="UniProtKB-UniRule"/>
</dbReference>
<evidence type="ECO:0000256" key="8">
    <source>
        <dbReference type="ARBA" id="ARBA00023242"/>
    </source>
</evidence>
<dbReference type="SUPFAM" id="SSF47807">
    <property type="entry name" value="5' to 3' exonuclease, C-terminal subdomain"/>
    <property type="match status" value="1"/>
</dbReference>
<dbReference type="EnsemblProtists" id="HpaT814541">
    <property type="protein sequence ID" value="HpaP814541"/>
    <property type="gene ID" value="HpaG814541"/>
</dbReference>
<dbReference type="SUPFAM" id="SSF88723">
    <property type="entry name" value="PIN domain-like"/>
    <property type="match status" value="1"/>
</dbReference>
<feature type="compositionally biased region" description="Polar residues" evidence="10">
    <location>
        <begin position="566"/>
        <end position="575"/>
    </location>
</feature>
<dbReference type="GO" id="GO:0017108">
    <property type="term" value="F:5'-flap endonuclease activity"/>
    <property type="evidence" value="ECO:0007669"/>
    <property type="project" value="TreeGrafter"/>
</dbReference>
<evidence type="ECO:0000256" key="3">
    <source>
        <dbReference type="ARBA" id="ARBA00022723"/>
    </source>
</evidence>
<dbReference type="GO" id="GO:0005634">
    <property type="term" value="C:nucleus"/>
    <property type="evidence" value="ECO:0007669"/>
    <property type="project" value="UniProtKB-SubCell"/>
</dbReference>
<dbReference type="InterPro" id="IPR006084">
    <property type="entry name" value="XPG/Rad2"/>
</dbReference>
<feature type="compositionally biased region" description="Polar residues" evidence="10">
    <location>
        <begin position="506"/>
        <end position="515"/>
    </location>
</feature>
<keyword evidence="2 9" id="KW-0540">Nuclease</keyword>
<reference evidence="13" key="1">
    <citation type="journal article" date="2010" name="Science">
        <title>Signatures of adaptation to obligate biotrophy in the Hyaloperonospora arabidopsidis genome.</title>
        <authorList>
            <person name="Baxter L."/>
            <person name="Tripathy S."/>
            <person name="Ishaque N."/>
            <person name="Boot N."/>
            <person name="Cabral A."/>
            <person name="Kemen E."/>
            <person name="Thines M."/>
            <person name="Ah-Fong A."/>
            <person name="Anderson R."/>
            <person name="Badejoko W."/>
            <person name="Bittner-Eddy P."/>
            <person name="Boore J.L."/>
            <person name="Chibucos M.C."/>
            <person name="Coates M."/>
            <person name="Dehal P."/>
            <person name="Delehaunty K."/>
            <person name="Dong S."/>
            <person name="Downton P."/>
            <person name="Dumas B."/>
            <person name="Fabro G."/>
            <person name="Fronick C."/>
            <person name="Fuerstenberg S.I."/>
            <person name="Fulton L."/>
            <person name="Gaulin E."/>
            <person name="Govers F."/>
            <person name="Hughes L."/>
            <person name="Humphray S."/>
            <person name="Jiang R.H."/>
            <person name="Judelson H."/>
            <person name="Kamoun S."/>
            <person name="Kyung K."/>
            <person name="Meijer H."/>
            <person name="Minx P."/>
            <person name="Morris P."/>
            <person name="Nelson J."/>
            <person name="Phuntumart V."/>
            <person name="Qutob D."/>
            <person name="Rehmany A."/>
            <person name="Rougon-Cardoso A."/>
            <person name="Ryden P."/>
            <person name="Torto-Alalibo T."/>
            <person name="Studholme D."/>
            <person name="Wang Y."/>
            <person name="Win J."/>
            <person name="Wood J."/>
            <person name="Clifton S.W."/>
            <person name="Rogers J."/>
            <person name="Van den Ackerveken G."/>
            <person name="Jones J.D."/>
            <person name="McDowell J.M."/>
            <person name="Beynon J."/>
            <person name="Tyler B.M."/>
        </authorList>
    </citation>
    <scope>NUCLEOTIDE SEQUENCE [LARGE SCALE GENOMIC DNA]</scope>
    <source>
        <strain evidence="13">Emoy2</strain>
    </source>
</reference>
<feature type="compositionally biased region" description="Polar residues" evidence="10">
    <location>
        <begin position="525"/>
        <end position="548"/>
    </location>
</feature>
<evidence type="ECO:0000256" key="10">
    <source>
        <dbReference type="SAM" id="MobiDB-lite"/>
    </source>
</evidence>
<dbReference type="GO" id="GO:0006281">
    <property type="term" value="P:DNA repair"/>
    <property type="evidence" value="ECO:0007669"/>
    <property type="project" value="UniProtKB-UniRule"/>
</dbReference>
<dbReference type="VEuPathDB" id="FungiDB:HpaG814541"/>
<proteinExistence type="inferred from homology"/>
<dbReference type="InterPro" id="IPR008918">
    <property type="entry name" value="HhH2"/>
</dbReference>
<feature type="region of interest" description="Disordered" evidence="10">
    <location>
        <begin position="454"/>
        <end position="575"/>
    </location>
</feature>
<feature type="compositionally biased region" description="Basic and acidic residues" evidence="10">
    <location>
        <begin position="320"/>
        <end position="333"/>
    </location>
</feature>
<dbReference type="Gene3D" id="1.10.150.20">
    <property type="entry name" value="5' to 3' exonuclease, C-terminal subdomain"/>
    <property type="match status" value="1"/>
</dbReference>
<keyword evidence="13" id="KW-1185">Reference proteome</keyword>
<dbReference type="EMBL" id="JH599885">
    <property type="status" value="NOT_ANNOTATED_CDS"/>
    <property type="molecule type" value="Genomic_DNA"/>
</dbReference>
<sequence length="575" mass="64124">MFYVAPYEADAQLAFLSRHKIVDVVISDDSDCVPYGVKTVLFKLGATGWGSELKRRSLGANEDLSFNGWTEEMVRVLLLLLESRCSKVVVDMLSDVDEQFLQLCVLAGCDYCPSIYGVGIVTAYKLVSQYKTPAEVLKALQQKTETLMPKNFAEQFYSAILTYRHQLVFDPRDDVSLNLSFSLYCMSRPHVNLLSCQLQKLKMLNPLDVSMDILPRVDKGLHFLGNVELRDDVVACIASGQIHPVTHESYAWKNTAAAVLCEEQTAASLKQRRTRSSTSSESSGIVLPRRLRRNTEVVTAGSTYTPSGSSQEEPIPSTKKSREAPRVRYEKPRPSSRSSWMHLNSVLGSSDHIVNFRSPKVSENFTPLAALHKPPVSTHTSSMDMLHLKKFDRRPMHSHAKRVRNPTNRRRDGKGSGFEGEVLCRVDQGHTPNFETSSDSRLSLAGALCHSDRLTDDAEGRLPQKPKRPRVFERPPSVPSTRSSPASEDSSRKQLVRPTPFGCDNGRSSTSSNDNGFHWTLPPRHSQQPRSLLSRTATSASNYAFTTSAEEKWDRILGDEIDDDGTNSSGSQIED</sequence>
<feature type="domain" description="XPG-I" evidence="11">
    <location>
        <begin position="1"/>
        <end position="64"/>
    </location>
</feature>
<accession>M4C612</accession>
<evidence type="ECO:0000256" key="5">
    <source>
        <dbReference type="ARBA" id="ARBA00022801"/>
    </source>
</evidence>
<dbReference type="SMART" id="SM00279">
    <property type="entry name" value="HhH2"/>
    <property type="match status" value="1"/>
</dbReference>
<dbReference type="InParanoid" id="M4C612"/>
<dbReference type="AlphaFoldDB" id="M4C612"/>
<comment type="cofactor">
    <cofactor evidence="9">
        <name>Mg(2+)</name>
        <dbReference type="ChEBI" id="CHEBI:18420"/>
    </cofactor>
    <text evidence="9">Binds 2 magnesium ions per subunit. They probably participate in the reaction catalyzed by the enzyme. May bind an additional third magnesium ion after substrate binding.</text>
</comment>
<evidence type="ECO:0000256" key="9">
    <source>
        <dbReference type="RuleBase" id="RU910737"/>
    </source>
</evidence>
<feature type="compositionally biased region" description="Basic residues" evidence="10">
    <location>
        <begin position="397"/>
        <end position="408"/>
    </location>
</feature>
<comment type="subcellular location">
    <subcellularLocation>
        <location evidence="1 9">Nucleus</location>
    </subcellularLocation>
</comment>
<dbReference type="PANTHER" id="PTHR11081:SF8">
    <property type="entry name" value="EXONUCLEASE 1"/>
    <property type="match status" value="1"/>
</dbReference>
<keyword evidence="9" id="KW-0267">Excision nuclease</keyword>
<dbReference type="InterPro" id="IPR036279">
    <property type="entry name" value="5-3_exonuclease_C_sf"/>
</dbReference>
<dbReference type="EC" id="3.1.-.-" evidence="9"/>
<keyword evidence="9" id="KW-0228">DNA excision</keyword>
<protein>
    <recommendedName>
        <fullName evidence="9">Exonuclease 1</fullName>
        <ecNumber evidence="9">3.1.-.-</ecNumber>
    </recommendedName>
</protein>
<keyword evidence="9" id="KW-0238">DNA-binding</keyword>
<dbReference type="Pfam" id="PF00867">
    <property type="entry name" value="XPG_I"/>
    <property type="match status" value="1"/>
</dbReference>
<evidence type="ECO:0000256" key="7">
    <source>
        <dbReference type="ARBA" id="ARBA00023204"/>
    </source>
</evidence>
<evidence type="ECO:0000313" key="12">
    <source>
        <dbReference type="EnsemblProtists" id="HpaP814541"/>
    </source>
</evidence>
<evidence type="ECO:0000259" key="11">
    <source>
        <dbReference type="SMART" id="SM00484"/>
    </source>
</evidence>
<feature type="compositionally biased region" description="Basic and acidic residues" evidence="10">
    <location>
        <begin position="549"/>
        <end position="558"/>
    </location>
</feature>
<dbReference type="InterPro" id="IPR006086">
    <property type="entry name" value="XPG-I_dom"/>
</dbReference>